<dbReference type="Pfam" id="PF05348">
    <property type="entry name" value="UMP1"/>
    <property type="match status" value="1"/>
</dbReference>
<dbReference type="PANTHER" id="PTHR12828:SF3">
    <property type="entry name" value="PROTEASOME MATURATION PROTEIN"/>
    <property type="match status" value="1"/>
</dbReference>
<evidence type="ECO:0000313" key="4">
    <source>
        <dbReference type="EMBL" id="KAK1766909.1"/>
    </source>
</evidence>
<dbReference type="Proteomes" id="UP001244011">
    <property type="component" value="Unassembled WGS sequence"/>
</dbReference>
<reference evidence="4" key="1">
    <citation type="submission" date="2023-06" db="EMBL/GenBank/DDBJ databases">
        <title>Genome-scale phylogeny and comparative genomics of the fungal order Sordariales.</title>
        <authorList>
            <consortium name="Lawrence Berkeley National Laboratory"/>
            <person name="Hensen N."/>
            <person name="Bonometti L."/>
            <person name="Westerberg I."/>
            <person name="Brannstrom I.O."/>
            <person name="Guillou S."/>
            <person name="Cros-Aarteil S."/>
            <person name="Calhoun S."/>
            <person name="Haridas S."/>
            <person name="Kuo A."/>
            <person name="Mondo S."/>
            <person name="Pangilinan J."/>
            <person name="Riley R."/>
            <person name="Labutti K."/>
            <person name="Andreopoulos B."/>
            <person name="Lipzen A."/>
            <person name="Chen C."/>
            <person name="Yanf M."/>
            <person name="Daum C."/>
            <person name="Ng V."/>
            <person name="Clum A."/>
            <person name="Steindorff A."/>
            <person name="Ohm R."/>
            <person name="Martin F."/>
            <person name="Silar P."/>
            <person name="Natvig D."/>
            <person name="Lalanne C."/>
            <person name="Gautier V."/>
            <person name="Ament-Velasquez S.L."/>
            <person name="Kruys A."/>
            <person name="Hutchinson M.I."/>
            <person name="Powell A.J."/>
            <person name="Barry K."/>
            <person name="Miller A.N."/>
            <person name="Grigoriev I.V."/>
            <person name="Debuchy R."/>
            <person name="Gladieux P."/>
            <person name="Thoren M.H."/>
            <person name="Johannesson H."/>
        </authorList>
    </citation>
    <scope>NUCLEOTIDE SEQUENCE</scope>
    <source>
        <strain evidence="4">8032-3</strain>
    </source>
</reference>
<dbReference type="AlphaFoldDB" id="A0AAJ0C1B8"/>
<dbReference type="GO" id="GO:0005737">
    <property type="term" value="C:cytoplasm"/>
    <property type="evidence" value="ECO:0007669"/>
    <property type="project" value="TreeGrafter"/>
</dbReference>
<keyword evidence="1" id="KW-0143">Chaperone</keyword>
<keyword evidence="4" id="KW-0647">Proteasome</keyword>
<dbReference type="GO" id="GO:0000502">
    <property type="term" value="C:proteasome complex"/>
    <property type="evidence" value="ECO:0007669"/>
    <property type="project" value="UniProtKB-KW"/>
</dbReference>
<dbReference type="GO" id="GO:0043248">
    <property type="term" value="P:proteasome assembly"/>
    <property type="evidence" value="ECO:0007669"/>
    <property type="project" value="InterPro"/>
</dbReference>
<dbReference type="PANTHER" id="PTHR12828">
    <property type="entry name" value="PROTEASOME MATURATION PROTEIN UMP1"/>
    <property type="match status" value="1"/>
</dbReference>
<evidence type="ECO:0000256" key="1">
    <source>
        <dbReference type="ARBA" id="ARBA00023186"/>
    </source>
</evidence>
<evidence type="ECO:0000256" key="3">
    <source>
        <dbReference type="SAM" id="MobiDB-lite"/>
    </source>
</evidence>
<name>A0AAJ0C1B8_9PEZI</name>
<dbReference type="RefSeq" id="XP_060283122.1">
    <property type="nucleotide sequence ID" value="XM_060428083.1"/>
</dbReference>
<dbReference type="GO" id="GO:0005634">
    <property type="term" value="C:nucleus"/>
    <property type="evidence" value="ECO:0007669"/>
    <property type="project" value="TreeGrafter"/>
</dbReference>
<feature type="region of interest" description="Disordered" evidence="3">
    <location>
        <begin position="1"/>
        <end position="27"/>
    </location>
</feature>
<dbReference type="GeneID" id="85311270"/>
<gene>
    <name evidence="4" type="ORF">QBC33DRAFT_540623</name>
</gene>
<organism evidence="4 5">
    <name type="scientific">Phialemonium atrogriseum</name>
    <dbReference type="NCBI Taxonomy" id="1093897"/>
    <lineage>
        <taxon>Eukaryota</taxon>
        <taxon>Fungi</taxon>
        <taxon>Dikarya</taxon>
        <taxon>Ascomycota</taxon>
        <taxon>Pezizomycotina</taxon>
        <taxon>Sordariomycetes</taxon>
        <taxon>Sordariomycetidae</taxon>
        <taxon>Cephalothecales</taxon>
        <taxon>Cephalothecaceae</taxon>
        <taxon>Phialemonium</taxon>
    </lineage>
</organism>
<feature type="compositionally biased region" description="Polar residues" evidence="3">
    <location>
        <begin position="10"/>
        <end position="19"/>
    </location>
</feature>
<dbReference type="EMBL" id="MU839010">
    <property type="protein sequence ID" value="KAK1766909.1"/>
    <property type="molecule type" value="Genomic_DNA"/>
</dbReference>
<comment type="similarity">
    <text evidence="2">Belongs to the POMP/UMP1 family.</text>
</comment>
<proteinExistence type="inferred from homology"/>
<sequence length="154" mass="16730">MSLRIVPSEAHSTTYSHLTTKGAPSAPGLHDTLRAGIGPSASSPADNTATTISAHPLEARLRQWEATREALRMETLRRAFGTAEPVRRAMELKIARDGEWRPAALGPSPGGLAGVHEEILRGREATITWEDVFTGEEARGVVGVHDEMERKLKM</sequence>
<dbReference type="InterPro" id="IPR008012">
    <property type="entry name" value="Ump1"/>
</dbReference>
<evidence type="ECO:0000256" key="2">
    <source>
        <dbReference type="ARBA" id="ARBA00043974"/>
    </source>
</evidence>
<evidence type="ECO:0000313" key="5">
    <source>
        <dbReference type="Proteomes" id="UP001244011"/>
    </source>
</evidence>
<accession>A0AAJ0C1B8</accession>
<comment type="caution">
    <text evidence="4">The sequence shown here is derived from an EMBL/GenBank/DDBJ whole genome shotgun (WGS) entry which is preliminary data.</text>
</comment>
<keyword evidence="5" id="KW-1185">Reference proteome</keyword>
<protein>
    <submittedName>
        <fullName evidence="4">Proteasome maturation factor UMP1</fullName>
    </submittedName>
</protein>